<feature type="region of interest" description="Disordered" evidence="1">
    <location>
        <begin position="43"/>
        <end position="74"/>
    </location>
</feature>
<dbReference type="InterPro" id="IPR006644">
    <property type="entry name" value="Cadg"/>
</dbReference>
<dbReference type="SMART" id="SM00112">
    <property type="entry name" value="CA"/>
    <property type="match status" value="5"/>
</dbReference>
<comment type="caution">
    <text evidence="3">The sequence shown here is derived from an EMBL/GenBank/DDBJ whole genome shotgun (WGS) entry which is preliminary data.</text>
</comment>
<feature type="compositionally biased region" description="Polar residues" evidence="1">
    <location>
        <begin position="55"/>
        <end position="67"/>
    </location>
</feature>
<dbReference type="InterPro" id="IPR013783">
    <property type="entry name" value="Ig-like_fold"/>
</dbReference>
<proteinExistence type="predicted"/>
<dbReference type="PANTHER" id="PTHR21559">
    <property type="entry name" value="DYSTROGLYCAN-RELATED"/>
    <property type="match status" value="1"/>
</dbReference>
<feature type="domain" description="Cadherin" evidence="2">
    <location>
        <begin position="206"/>
        <end position="309"/>
    </location>
</feature>
<organism evidence="3 4">
    <name type="scientific">Pelagicoccus mobilis</name>
    <dbReference type="NCBI Taxonomy" id="415221"/>
    <lineage>
        <taxon>Bacteria</taxon>
        <taxon>Pseudomonadati</taxon>
        <taxon>Verrucomicrobiota</taxon>
        <taxon>Opitutia</taxon>
        <taxon>Puniceicoccales</taxon>
        <taxon>Pelagicoccaceae</taxon>
        <taxon>Pelagicoccus</taxon>
    </lineage>
</organism>
<evidence type="ECO:0000259" key="2">
    <source>
        <dbReference type="PROSITE" id="PS50268"/>
    </source>
</evidence>
<sequence length="541" mass="55888">TNDGPTATAISDQTTDEDAAFSLDVSGNFDDVDAGDTLSFSATLENGDPLPSWLSIDQDTGELSGTPENGDVGSISVTVTATDESGEKASSTFGIQVDNTNDGPTATAISDQTTDEDAAFSLHVSGNFDDIDEGDSLSFSATLENGDPLPNWLSIDSDTGELSGTPENGDVGSISVTVTATDESGEEASSTFGIQVENTNDGPTVSPTIHDDTVEEDSAFSLNTSLHFSDEDVGDTLSYTATQSNGDPLPDWLSIDNETGVISGTPENDDVGEIEIEVTATDLSGSSVSDSFKLTIENDNDGLIVSEAIVDQTVDEDDTFSLDVSSNFHDADVGDTITYQATLDDGSPLPDWLSIDEDSGLLSGTPENGDVGLIDITVTATDGHGATASDTFEILVENTNDGPTATAISDQTTDEDAAFSLDVSSNFDDVDAGDKLTFSATLENGDPLPDWLSIDEDTGELSGTPENGDIGSISVTVTATDESGEEASSTFGIQVDNTNDGPTATAIADQTTDEDAAFSLDVSGNFDDVDAGDTLTFSATL</sequence>
<evidence type="ECO:0000313" key="4">
    <source>
        <dbReference type="Proteomes" id="UP000617628"/>
    </source>
</evidence>
<dbReference type="Gene3D" id="2.60.40.10">
    <property type="entry name" value="Immunoglobulins"/>
    <property type="match status" value="6"/>
</dbReference>
<feature type="domain" description="Cadherin" evidence="2">
    <location>
        <begin position="397"/>
        <end position="504"/>
    </location>
</feature>
<dbReference type="GO" id="GO:0007156">
    <property type="term" value="P:homophilic cell adhesion via plasma membrane adhesion molecules"/>
    <property type="evidence" value="ECO:0007669"/>
    <property type="project" value="InterPro"/>
</dbReference>
<feature type="non-terminal residue" evidence="3">
    <location>
        <position position="541"/>
    </location>
</feature>
<dbReference type="RefSeq" id="WP_200360022.1">
    <property type="nucleotide sequence ID" value="NZ_JAENIL010000135.1"/>
</dbReference>
<reference evidence="3" key="1">
    <citation type="submission" date="2021-01" db="EMBL/GenBank/DDBJ databases">
        <title>Modified the classification status of verrucomicrobia.</title>
        <authorList>
            <person name="Feng X."/>
        </authorList>
    </citation>
    <scope>NUCLEOTIDE SEQUENCE</scope>
    <source>
        <strain evidence="3">KCTC 13126</strain>
    </source>
</reference>
<dbReference type="InterPro" id="IPR002126">
    <property type="entry name" value="Cadherin-like_dom"/>
</dbReference>
<dbReference type="NCBIfam" id="NF012211">
    <property type="entry name" value="tand_rpt_95"/>
    <property type="match status" value="3"/>
</dbReference>
<dbReference type="AlphaFoldDB" id="A0A934S440"/>
<keyword evidence="4" id="KW-1185">Reference proteome</keyword>
<dbReference type="PROSITE" id="PS50268">
    <property type="entry name" value="CADHERIN_2"/>
    <property type="match status" value="3"/>
</dbReference>
<dbReference type="GO" id="GO:0016011">
    <property type="term" value="C:dystroglycan complex"/>
    <property type="evidence" value="ECO:0007669"/>
    <property type="project" value="TreeGrafter"/>
</dbReference>
<feature type="domain" description="Cadherin" evidence="2">
    <location>
        <begin position="130"/>
        <end position="209"/>
    </location>
</feature>
<protein>
    <submittedName>
        <fullName evidence="3">Ig domain-containing protein</fullName>
    </submittedName>
</protein>
<dbReference type="GO" id="GO:0005509">
    <property type="term" value="F:calcium ion binding"/>
    <property type="evidence" value="ECO:0007669"/>
    <property type="project" value="InterPro"/>
</dbReference>
<accession>A0A934S440</accession>
<evidence type="ECO:0000313" key="3">
    <source>
        <dbReference type="EMBL" id="MBK1880739.1"/>
    </source>
</evidence>
<gene>
    <name evidence="3" type="ORF">JIN87_27905</name>
</gene>
<name>A0A934S440_9BACT</name>
<feature type="non-terminal residue" evidence="3">
    <location>
        <position position="1"/>
    </location>
</feature>
<dbReference type="EMBL" id="JAENIL010000135">
    <property type="protein sequence ID" value="MBK1880739.1"/>
    <property type="molecule type" value="Genomic_DNA"/>
</dbReference>
<dbReference type="GO" id="GO:0043236">
    <property type="term" value="F:laminin binding"/>
    <property type="evidence" value="ECO:0007669"/>
    <property type="project" value="TreeGrafter"/>
</dbReference>
<dbReference type="Proteomes" id="UP000617628">
    <property type="component" value="Unassembled WGS sequence"/>
</dbReference>
<dbReference type="PANTHER" id="PTHR21559:SF21">
    <property type="entry name" value="DYSTROGLYCAN 1"/>
    <property type="match status" value="1"/>
</dbReference>
<evidence type="ECO:0000256" key="1">
    <source>
        <dbReference type="SAM" id="MobiDB-lite"/>
    </source>
</evidence>
<dbReference type="SUPFAM" id="SSF49313">
    <property type="entry name" value="Cadherin-like"/>
    <property type="match status" value="5"/>
</dbReference>
<dbReference type="Pfam" id="PF05345">
    <property type="entry name" value="He_PIG"/>
    <property type="match status" value="5"/>
</dbReference>
<dbReference type="InterPro" id="IPR015919">
    <property type="entry name" value="Cadherin-like_sf"/>
</dbReference>
<dbReference type="SMART" id="SM00736">
    <property type="entry name" value="CADG"/>
    <property type="match status" value="5"/>
</dbReference>